<comment type="similarity">
    <text evidence="1">Belongs to the bacterial solute-binding protein 3 family.</text>
</comment>
<dbReference type="InterPro" id="IPR001638">
    <property type="entry name" value="Solute-binding_3/MltF_N"/>
</dbReference>
<feature type="domain" description="Solute-binding protein family 3/N-terminal" evidence="4">
    <location>
        <begin position="34"/>
        <end position="247"/>
    </location>
</feature>
<evidence type="ECO:0000313" key="5">
    <source>
        <dbReference type="EMBL" id="GHE77427.1"/>
    </source>
</evidence>
<keyword evidence="2 3" id="KW-0732">Signal</keyword>
<organism evidence="5 6">
    <name type="scientific">Thalassotalea profundi</name>
    <dbReference type="NCBI Taxonomy" id="2036687"/>
    <lineage>
        <taxon>Bacteria</taxon>
        <taxon>Pseudomonadati</taxon>
        <taxon>Pseudomonadota</taxon>
        <taxon>Gammaproteobacteria</taxon>
        <taxon>Alteromonadales</taxon>
        <taxon>Colwelliaceae</taxon>
        <taxon>Thalassotalea</taxon>
    </lineage>
</organism>
<dbReference type="RefSeq" id="WP_189376154.1">
    <property type="nucleotide sequence ID" value="NZ_BNAH01000001.1"/>
</dbReference>
<dbReference type="SUPFAM" id="SSF53850">
    <property type="entry name" value="Periplasmic binding protein-like II"/>
    <property type="match status" value="1"/>
</dbReference>
<dbReference type="Proteomes" id="UP000626370">
    <property type="component" value="Unassembled WGS sequence"/>
</dbReference>
<feature type="chain" id="PRO_5047400253" evidence="3">
    <location>
        <begin position="22"/>
        <end position="247"/>
    </location>
</feature>
<dbReference type="EMBL" id="BNAH01000001">
    <property type="protein sequence ID" value="GHE77427.1"/>
    <property type="molecule type" value="Genomic_DNA"/>
</dbReference>
<evidence type="ECO:0000313" key="6">
    <source>
        <dbReference type="Proteomes" id="UP000626370"/>
    </source>
</evidence>
<evidence type="ECO:0000256" key="1">
    <source>
        <dbReference type="ARBA" id="ARBA00010333"/>
    </source>
</evidence>
<dbReference type="PANTHER" id="PTHR35936:SF25">
    <property type="entry name" value="ABC TRANSPORTER SUBSTRATE-BINDING PROTEIN"/>
    <property type="match status" value="1"/>
</dbReference>
<accession>A0ABQ3IE45</accession>
<comment type="caution">
    <text evidence="5">The sequence shown here is derived from an EMBL/GenBank/DDBJ whole genome shotgun (WGS) entry which is preliminary data.</text>
</comment>
<protein>
    <submittedName>
        <fullName evidence="5">Polar amino acid ABC transporter</fullName>
    </submittedName>
</protein>
<reference evidence="6" key="1">
    <citation type="journal article" date="2019" name="Int. J. Syst. Evol. Microbiol.">
        <title>The Global Catalogue of Microorganisms (GCM) 10K type strain sequencing project: providing services to taxonomists for standard genome sequencing and annotation.</title>
        <authorList>
            <consortium name="The Broad Institute Genomics Platform"/>
            <consortium name="The Broad Institute Genome Sequencing Center for Infectious Disease"/>
            <person name="Wu L."/>
            <person name="Ma J."/>
        </authorList>
    </citation>
    <scope>NUCLEOTIDE SEQUENCE [LARGE SCALE GENOMIC DNA]</scope>
    <source>
        <strain evidence="6">CGMCC 1.15922</strain>
    </source>
</reference>
<evidence type="ECO:0000256" key="2">
    <source>
        <dbReference type="ARBA" id="ARBA00022729"/>
    </source>
</evidence>
<feature type="signal peptide" evidence="3">
    <location>
        <begin position="1"/>
        <end position="21"/>
    </location>
</feature>
<name>A0ABQ3IE45_9GAMM</name>
<proteinExistence type="inferred from homology"/>
<dbReference type="Gene3D" id="3.40.190.10">
    <property type="entry name" value="Periplasmic binding protein-like II"/>
    <property type="match status" value="2"/>
</dbReference>
<keyword evidence="6" id="KW-1185">Reference proteome</keyword>
<gene>
    <name evidence="5" type="ORF">GCM10011501_01240</name>
</gene>
<dbReference type="Pfam" id="PF00497">
    <property type="entry name" value="SBP_bac_3"/>
    <property type="match status" value="1"/>
</dbReference>
<dbReference type="PANTHER" id="PTHR35936">
    <property type="entry name" value="MEMBRANE-BOUND LYTIC MUREIN TRANSGLYCOSYLASE F"/>
    <property type="match status" value="1"/>
</dbReference>
<evidence type="ECO:0000259" key="4">
    <source>
        <dbReference type="Pfam" id="PF00497"/>
    </source>
</evidence>
<evidence type="ECO:0000256" key="3">
    <source>
        <dbReference type="SAM" id="SignalP"/>
    </source>
</evidence>
<sequence length="247" mass="28051">MQVICKSVIVAFSLLSISIFASETSPLINKTIVTGLNKPPYVIEEGSKGIQLDLIRTAFKSSGFSISFLHIPFGRGVTGFQQFNADGILTLPEDADFADLYVSQPYIYYQNIAVSLLENDFSIDNISDLAGKSIIAFQNARKYLGDEYNEAATSFMNYREVPEQDKQIESLFLHRSDVIVLDINIFKAYLKSHANSDLTKPFKVHYIFSERPYSAGFRGKEMRDIFDENIKKMRENGTYQLILDKYL</sequence>